<feature type="region of interest" description="Disordered" evidence="1">
    <location>
        <begin position="59"/>
        <end position="118"/>
    </location>
</feature>
<name>A0A0D3IHY5_EMIH1</name>
<reference evidence="2" key="2">
    <citation type="submission" date="2024-10" db="UniProtKB">
        <authorList>
            <consortium name="EnsemblProtists"/>
        </authorList>
    </citation>
    <scope>IDENTIFICATION</scope>
</reference>
<evidence type="ECO:0000313" key="3">
    <source>
        <dbReference type="Proteomes" id="UP000013827"/>
    </source>
</evidence>
<dbReference type="AlphaFoldDB" id="A0A0D3IHY5"/>
<evidence type="ECO:0000313" key="2">
    <source>
        <dbReference type="EnsemblProtists" id="EOD10870"/>
    </source>
</evidence>
<feature type="compositionally biased region" description="Basic and acidic residues" evidence="1">
    <location>
        <begin position="753"/>
        <end position="767"/>
    </location>
</feature>
<protein>
    <submittedName>
        <fullName evidence="2">Uncharacterized protein</fullName>
    </submittedName>
</protein>
<dbReference type="HOGENOM" id="CLU_325552_0_0_1"/>
<proteinExistence type="predicted"/>
<dbReference type="PaxDb" id="2903-EOD10870"/>
<evidence type="ECO:0000256" key="1">
    <source>
        <dbReference type="SAM" id="MobiDB-lite"/>
    </source>
</evidence>
<dbReference type="RefSeq" id="XP_005763299.1">
    <property type="nucleotide sequence ID" value="XM_005763242.1"/>
</dbReference>
<feature type="region of interest" description="Disordered" evidence="1">
    <location>
        <begin position="1"/>
        <end position="36"/>
    </location>
</feature>
<sequence length="1008" mass="105351">MRIYTRAHERPGKAESPIEESSSGSRPLAAESSASATANAIVRPMASVVMRPSAPPAAELELDDQPYPSCAAGATQHGRDDLPQASPQASPGLSHRAPTRKVPTPRALHPTSTAQSKASLITMEAGGVSVLLGVLKTKKTVSAPPLPLDRSRSSTALAAYLAEPDHIHPSLGPLSVTKGSDFVGVWRCTRPRGGGACECVWLAGIAHRMRGRCPCPDCAAAAAAVVRSSALAAHGSVLLGVLRVSRGEAAPPLPLDLSRSSSALAAYLAEPDHIHPSLGPLSVTEGSGCVGVWRCTARRGGRACECVWTAVIKHRMCGNCGCPDCAAAAAAVVRSSALAAHGSVLLGVLRVSSGEAVPPLPADLSRSSSALAAYLAEPDHIHPSLGPLSVTEGSGFVGVWRCTARRGGRACECVWTAVIVHRMRGRCPCPDCAAAAAVVRSSALAAHGSVLLGVLRVSRGEAAPPLPADLSRSSSALAAYLAEPDHIHPSLGPLSVTEGSDFAGVWRCTAWRGGRACECVWTAVIVRRMCGNCGCPDCAAAAAAAAAAEADAAADAEAKQARQDRRAADRAWVEGAAARAATAREEEARLSEEMLQRHLAQGITAMQMGEVQLWREVEVEGGRRTSTHGGIGLGLAHFHDPSDGSVVPPSEIALFGLAIEGAFDVGRLGGCDVHLKAGNRRAVACSPQGPRPFSESARRDLPATLEYIEQVCTRARVPARAVRAVLAATRALAEVDRAAELVFLSSGEARDAVRPTSASHHDARGDQKWYGPGNSPHFNKFQGAKAGHRLVRLIISLSPNLRMVNTMLQQVDEKGEILPHQPTWQARLSACGVDLGERSEEAERGMAGYADFYLCAPGAGDRIRNGSSTHANEMVWRAWRGACSVVALSPDGASSGCEHGGSSQVPMTAVEQHERGEILRVERGSGSVVAMTTGSAAEHGVPRSPKRALLVRLLLLEALGRATLVPAAGPSAVEEGVDRIWILVALANEYKWLPVSFCPVSMILALLA</sequence>
<organism evidence="2 3">
    <name type="scientific">Emiliania huxleyi (strain CCMP1516)</name>
    <dbReference type="NCBI Taxonomy" id="280463"/>
    <lineage>
        <taxon>Eukaryota</taxon>
        <taxon>Haptista</taxon>
        <taxon>Haptophyta</taxon>
        <taxon>Prymnesiophyceae</taxon>
        <taxon>Isochrysidales</taxon>
        <taxon>Noelaerhabdaceae</taxon>
        <taxon>Emiliania</taxon>
    </lineage>
</organism>
<feature type="region of interest" description="Disordered" evidence="1">
    <location>
        <begin position="753"/>
        <end position="774"/>
    </location>
</feature>
<accession>A0A0D3IHY5</accession>
<dbReference type="EnsemblProtists" id="EOD10870">
    <property type="protein sequence ID" value="EOD10870"/>
    <property type="gene ID" value="EMIHUDRAFT_465147"/>
</dbReference>
<dbReference type="KEGG" id="ehx:EMIHUDRAFT_465147"/>
<feature type="compositionally biased region" description="Basic and acidic residues" evidence="1">
    <location>
        <begin position="1"/>
        <end position="13"/>
    </location>
</feature>
<dbReference type="GeneID" id="17257063"/>
<keyword evidence="3" id="KW-1185">Reference proteome</keyword>
<dbReference type="Proteomes" id="UP000013827">
    <property type="component" value="Unassembled WGS sequence"/>
</dbReference>
<reference evidence="3" key="1">
    <citation type="journal article" date="2013" name="Nature">
        <title>Pan genome of the phytoplankton Emiliania underpins its global distribution.</title>
        <authorList>
            <person name="Read B.A."/>
            <person name="Kegel J."/>
            <person name="Klute M.J."/>
            <person name="Kuo A."/>
            <person name="Lefebvre S.C."/>
            <person name="Maumus F."/>
            <person name="Mayer C."/>
            <person name="Miller J."/>
            <person name="Monier A."/>
            <person name="Salamov A."/>
            <person name="Young J."/>
            <person name="Aguilar M."/>
            <person name="Claverie J.M."/>
            <person name="Frickenhaus S."/>
            <person name="Gonzalez K."/>
            <person name="Herman E.K."/>
            <person name="Lin Y.C."/>
            <person name="Napier J."/>
            <person name="Ogata H."/>
            <person name="Sarno A.F."/>
            <person name="Shmutz J."/>
            <person name="Schroeder D."/>
            <person name="de Vargas C."/>
            <person name="Verret F."/>
            <person name="von Dassow P."/>
            <person name="Valentin K."/>
            <person name="Van de Peer Y."/>
            <person name="Wheeler G."/>
            <person name="Dacks J.B."/>
            <person name="Delwiche C.F."/>
            <person name="Dyhrman S.T."/>
            <person name="Glockner G."/>
            <person name="John U."/>
            <person name="Richards T."/>
            <person name="Worden A.Z."/>
            <person name="Zhang X."/>
            <person name="Grigoriev I.V."/>
            <person name="Allen A.E."/>
            <person name="Bidle K."/>
            <person name="Borodovsky M."/>
            <person name="Bowler C."/>
            <person name="Brownlee C."/>
            <person name="Cock J.M."/>
            <person name="Elias M."/>
            <person name="Gladyshev V.N."/>
            <person name="Groth M."/>
            <person name="Guda C."/>
            <person name="Hadaegh A."/>
            <person name="Iglesias-Rodriguez M.D."/>
            <person name="Jenkins J."/>
            <person name="Jones B.M."/>
            <person name="Lawson T."/>
            <person name="Leese F."/>
            <person name="Lindquist E."/>
            <person name="Lobanov A."/>
            <person name="Lomsadze A."/>
            <person name="Malik S.B."/>
            <person name="Marsh M.E."/>
            <person name="Mackinder L."/>
            <person name="Mock T."/>
            <person name="Mueller-Roeber B."/>
            <person name="Pagarete A."/>
            <person name="Parker M."/>
            <person name="Probert I."/>
            <person name="Quesneville H."/>
            <person name="Raines C."/>
            <person name="Rensing S.A."/>
            <person name="Riano-Pachon D.M."/>
            <person name="Richier S."/>
            <person name="Rokitta S."/>
            <person name="Shiraiwa Y."/>
            <person name="Soanes D.M."/>
            <person name="van der Giezen M."/>
            <person name="Wahlund T.M."/>
            <person name="Williams B."/>
            <person name="Wilson W."/>
            <person name="Wolfe G."/>
            <person name="Wurch L.L."/>
        </authorList>
    </citation>
    <scope>NUCLEOTIDE SEQUENCE</scope>
</reference>